<evidence type="ECO:0000256" key="3">
    <source>
        <dbReference type="ARBA" id="ARBA00022723"/>
    </source>
</evidence>
<dbReference type="Pfam" id="PF08240">
    <property type="entry name" value="ADH_N"/>
    <property type="match status" value="1"/>
</dbReference>
<evidence type="ECO:0000259" key="10">
    <source>
        <dbReference type="SMART" id="SM00829"/>
    </source>
</evidence>
<dbReference type="PANTHER" id="PTHR43161:SF9">
    <property type="entry name" value="SORBITOL DEHYDROGENASE"/>
    <property type="match status" value="1"/>
</dbReference>
<dbReference type="InterPro" id="IPR011032">
    <property type="entry name" value="GroES-like_sf"/>
</dbReference>
<organism evidence="11">
    <name type="scientific">Embidopsocus sp. OG4250</name>
    <dbReference type="NCBI Taxonomy" id="2530271"/>
    <lineage>
        <taxon>Eukaryota</taxon>
        <taxon>Metazoa</taxon>
        <taxon>Ecdysozoa</taxon>
        <taxon>Arthropoda</taxon>
        <taxon>Hexapoda</taxon>
        <taxon>Insecta</taxon>
        <taxon>Pterygota</taxon>
        <taxon>Neoptera</taxon>
        <taxon>Paraneoptera</taxon>
        <taxon>Psocodea</taxon>
        <taxon>Troctomorpha</taxon>
        <taxon>Liposcelidetae</taxon>
        <taxon>Liposcelididae</taxon>
        <taxon>Embidopsocus</taxon>
    </lineage>
</organism>
<dbReference type="AlphaFoldDB" id="A0A481SZH2"/>
<dbReference type="GO" id="GO:0008270">
    <property type="term" value="F:zinc ion binding"/>
    <property type="evidence" value="ECO:0007669"/>
    <property type="project" value="InterPro"/>
</dbReference>
<proteinExistence type="evidence at transcript level"/>
<dbReference type="SMART" id="SM00829">
    <property type="entry name" value="PKS_ER"/>
    <property type="match status" value="1"/>
</dbReference>
<dbReference type="InterPro" id="IPR013154">
    <property type="entry name" value="ADH-like_N"/>
</dbReference>
<evidence type="ECO:0000256" key="4">
    <source>
        <dbReference type="ARBA" id="ARBA00022833"/>
    </source>
</evidence>
<dbReference type="InterPro" id="IPR020843">
    <property type="entry name" value="ER"/>
</dbReference>
<dbReference type="GO" id="GO:0003939">
    <property type="term" value="F:L-iditol 2-dehydrogenase (NAD+) activity"/>
    <property type="evidence" value="ECO:0007669"/>
    <property type="project" value="TreeGrafter"/>
</dbReference>
<dbReference type="InterPro" id="IPR045306">
    <property type="entry name" value="SDH-like"/>
</dbReference>
<dbReference type="SUPFAM" id="SSF50129">
    <property type="entry name" value="GroES-like"/>
    <property type="match status" value="1"/>
</dbReference>
<evidence type="ECO:0000256" key="8">
    <source>
        <dbReference type="ARBA" id="ARBA00032485"/>
    </source>
</evidence>
<dbReference type="PROSITE" id="PS00059">
    <property type="entry name" value="ADH_ZINC"/>
    <property type="match status" value="1"/>
</dbReference>
<reference evidence="11" key="1">
    <citation type="journal article" date="2019" name="Sci. Rep.">
        <title>No signal of deleterious mutation accumulation in conserved gene sequences of extant asexual hexapods.</title>
        <authorList>
            <person name="Brandt A."/>
            <person name="Bast J."/>
            <person name="Scheu S."/>
            <person name="Meusemann K."/>
            <person name="Donath A."/>
            <person name="Schuette K."/>
            <person name="Machida R."/>
            <person name="Kraaijeveld K."/>
        </authorList>
    </citation>
    <scope>NUCLEOTIDE SEQUENCE</scope>
    <source>
        <strain evidence="11">OG4250</strain>
    </source>
</reference>
<sequence>MAPVASDNLTVVLHKIGDLRLEQRPIPVPKDDEVLLEMACVGICGSDVHYLVHGRIGDFIVKEPMVCGHEASGVVSEVGKNVKNLKKGDRVAIEPGVPCRRCQFCKEGNYHLCKDVIFCATPPVHGNLTRYYCHAADFCFKLPDHVSLEEGALLEPLSVGVHACRKAGVQLGSNVLITGAGTIGIVTLIAAKAMGASSVIMTDVQEKRLKLAKEFGADHLVLVKTGDSAEHTANKIRELIGDSPDKTIDCSGFESSVQLAIEATKEGGKVVLVGMGAPLAQVSTIKITVKELEVHGSFRYANDYPVALALVASKKAEVRQLITHRFKIEETINAFETAKSGDALKVMIHVHKDPSAI</sequence>
<evidence type="ECO:0000313" key="11">
    <source>
        <dbReference type="EMBL" id="QBH74065.1"/>
    </source>
</evidence>
<evidence type="ECO:0000256" key="1">
    <source>
        <dbReference type="ARBA" id="ARBA00001947"/>
    </source>
</evidence>
<dbReference type="InterPro" id="IPR002328">
    <property type="entry name" value="ADH_Zn_CS"/>
</dbReference>
<keyword evidence="5" id="KW-0560">Oxidoreductase</keyword>
<evidence type="ECO:0000256" key="5">
    <source>
        <dbReference type="ARBA" id="ARBA00023002"/>
    </source>
</evidence>
<evidence type="ECO:0000256" key="9">
    <source>
        <dbReference type="RuleBase" id="RU361277"/>
    </source>
</evidence>
<dbReference type="SUPFAM" id="SSF51735">
    <property type="entry name" value="NAD(P)-binding Rossmann-fold domains"/>
    <property type="match status" value="1"/>
</dbReference>
<feature type="domain" description="Enoyl reductase (ER)" evidence="10">
    <location>
        <begin position="17"/>
        <end position="348"/>
    </location>
</feature>
<dbReference type="CDD" id="cd05285">
    <property type="entry name" value="sorbitol_DH"/>
    <property type="match status" value="1"/>
</dbReference>
<dbReference type="EMBL" id="MH799906">
    <property type="protein sequence ID" value="QBH74065.1"/>
    <property type="molecule type" value="mRNA"/>
</dbReference>
<keyword evidence="3 9" id="KW-0479">Metal-binding</keyword>
<keyword evidence="6" id="KW-0520">NAD</keyword>
<dbReference type="InterPro" id="IPR013149">
    <property type="entry name" value="ADH-like_C"/>
</dbReference>
<dbReference type="Gene3D" id="3.90.180.10">
    <property type="entry name" value="Medium-chain alcohol dehydrogenases, catalytic domain"/>
    <property type="match status" value="1"/>
</dbReference>
<keyword evidence="4 9" id="KW-0862">Zinc</keyword>
<dbReference type="Pfam" id="PF00107">
    <property type="entry name" value="ADH_zinc_N"/>
    <property type="match status" value="1"/>
</dbReference>
<name>A0A481SZH2_9NEOP</name>
<dbReference type="GO" id="GO:0006062">
    <property type="term" value="P:sorbitol catabolic process"/>
    <property type="evidence" value="ECO:0007669"/>
    <property type="project" value="TreeGrafter"/>
</dbReference>
<protein>
    <recommendedName>
        <fullName evidence="7">Sorbitol dehydrogenase</fullName>
    </recommendedName>
    <alternativeName>
        <fullName evidence="8">Polyol dehydrogenase</fullName>
    </alternativeName>
</protein>
<dbReference type="FunFam" id="3.40.50.720:FF:000068">
    <property type="entry name" value="Sorbitol dehydrogenase"/>
    <property type="match status" value="1"/>
</dbReference>
<evidence type="ECO:0000256" key="2">
    <source>
        <dbReference type="ARBA" id="ARBA00008072"/>
    </source>
</evidence>
<evidence type="ECO:0000256" key="7">
    <source>
        <dbReference type="ARBA" id="ARBA00026132"/>
    </source>
</evidence>
<comment type="similarity">
    <text evidence="2 9">Belongs to the zinc-containing alcohol dehydrogenase family.</text>
</comment>
<comment type="cofactor">
    <cofactor evidence="1 9">
        <name>Zn(2+)</name>
        <dbReference type="ChEBI" id="CHEBI:29105"/>
    </cofactor>
</comment>
<evidence type="ECO:0000256" key="6">
    <source>
        <dbReference type="ARBA" id="ARBA00023027"/>
    </source>
</evidence>
<dbReference type="Gene3D" id="3.40.50.720">
    <property type="entry name" value="NAD(P)-binding Rossmann-like Domain"/>
    <property type="match status" value="1"/>
</dbReference>
<dbReference type="PANTHER" id="PTHR43161">
    <property type="entry name" value="SORBITOL DEHYDROGENASE"/>
    <property type="match status" value="1"/>
</dbReference>
<accession>A0A481SZH2</accession>
<dbReference type="InterPro" id="IPR036291">
    <property type="entry name" value="NAD(P)-bd_dom_sf"/>
</dbReference>